<accession>Q2SFY1</accession>
<dbReference type="FunFam" id="2.40.50.180:FF:000002">
    <property type="entry name" value="Chemotaxis protein CheW"/>
    <property type="match status" value="1"/>
</dbReference>
<dbReference type="PROSITE" id="PS50851">
    <property type="entry name" value="CHEW"/>
    <property type="match status" value="1"/>
</dbReference>
<organism evidence="6 7">
    <name type="scientific">Hahella chejuensis (strain KCTC 2396)</name>
    <dbReference type="NCBI Taxonomy" id="349521"/>
    <lineage>
        <taxon>Bacteria</taxon>
        <taxon>Pseudomonadati</taxon>
        <taxon>Pseudomonadota</taxon>
        <taxon>Gammaproteobacteria</taxon>
        <taxon>Oceanospirillales</taxon>
        <taxon>Hahellaceae</taxon>
        <taxon>Hahella</taxon>
    </lineage>
</organism>
<proteinExistence type="predicted"/>
<dbReference type="PANTHER" id="PTHR22617">
    <property type="entry name" value="CHEMOTAXIS SENSOR HISTIDINE KINASE-RELATED"/>
    <property type="match status" value="1"/>
</dbReference>
<sequence>MAQALETSAQPADSEQYLTFMQSGDMYAIPLLGVKEIIEYGGITPIPTLPQFIRGVINLRGRVVPVIDLGCRFGKTEREVTRRTCIIIVEVGSGEENQDMGVIVDSVSAVIDIPMVNIQPPPAFGAKIRVDFIQGMWKSDDRFVIVMDIDRVLSVDEITHLTEVLQESVA</sequence>
<evidence type="ECO:0000259" key="5">
    <source>
        <dbReference type="PROSITE" id="PS50851"/>
    </source>
</evidence>
<protein>
    <recommendedName>
        <fullName evidence="2">Chemotaxis protein CheW</fullName>
    </recommendedName>
</protein>
<dbReference type="GO" id="GO:0006935">
    <property type="term" value="P:chemotaxis"/>
    <property type="evidence" value="ECO:0007669"/>
    <property type="project" value="UniProtKB-KW"/>
</dbReference>
<dbReference type="Gene3D" id="2.30.30.40">
    <property type="entry name" value="SH3 Domains"/>
    <property type="match status" value="1"/>
</dbReference>
<dbReference type="Gene3D" id="2.40.50.180">
    <property type="entry name" value="CheA-289, Domain 4"/>
    <property type="match status" value="1"/>
</dbReference>
<keyword evidence="7" id="KW-1185">Reference proteome</keyword>
<dbReference type="OrthoDB" id="9790406at2"/>
<dbReference type="InterPro" id="IPR039315">
    <property type="entry name" value="CheW"/>
</dbReference>
<dbReference type="EMBL" id="CP000155">
    <property type="protein sequence ID" value="ABC30443.1"/>
    <property type="molecule type" value="Genomic_DNA"/>
</dbReference>
<dbReference type="KEGG" id="hch:HCH_03706"/>
<feature type="domain" description="CheW-like" evidence="5">
    <location>
        <begin position="14"/>
        <end position="158"/>
    </location>
</feature>
<evidence type="ECO:0000313" key="6">
    <source>
        <dbReference type="EMBL" id="ABC30443.1"/>
    </source>
</evidence>
<dbReference type="RefSeq" id="WP_011397511.1">
    <property type="nucleotide sequence ID" value="NC_007645.1"/>
</dbReference>
<dbReference type="Pfam" id="PF01584">
    <property type="entry name" value="CheW"/>
    <property type="match status" value="1"/>
</dbReference>
<gene>
    <name evidence="6" type="ordered locus">HCH_03706</name>
</gene>
<dbReference type="InterPro" id="IPR036061">
    <property type="entry name" value="CheW-like_dom_sf"/>
</dbReference>
<evidence type="ECO:0000256" key="4">
    <source>
        <dbReference type="ARBA" id="ARBA00022500"/>
    </source>
</evidence>
<dbReference type="HOGENOM" id="CLU_048995_1_1_6"/>
<evidence type="ECO:0000256" key="2">
    <source>
        <dbReference type="ARBA" id="ARBA00021483"/>
    </source>
</evidence>
<dbReference type="eggNOG" id="COG0835">
    <property type="taxonomic scope" value="Bacteria"/>
</dbReference>
<keyword evidence="4" id="KW-0145">Chemotaxis</keyword>
<dbReference type="GO" id="GO:0007165">
    <property type="term" value="P:signal transduction"/>
    <property type="evidence" value="ECO:0007669"/>
    <property type="project" value="InterPro"/>
</dbReference>
<name>Q2SFY1_HAHCH</name>
<dbReference type="SMART" id="SM00260">
    <property type="entry name" value="CheW"/>
    <property type="match status" value="1"/>
</dbReference>
<dbReference type="PANTHER" id="PTHR22617:SF41">
    <property type="entry name" value="CHEMOTAXIS SIGNAL TRANSDUCTION SYSTEM ADAPTOR PROTEIN CHEW"/>
    <property type="match status" value="1"/>
</dbReference>
<evidence type="ECO:0000256" key="3">
    <source>
        <dbReference type="ARBA" id="ARBA00022490"/>
    </source>
</evidence>
<evidence type="ECO:0000313" key="7">
    <source>
        <dbReference type="Proteomes" id="UP000000238"/>
    </source>
</evidence>
<dbReference type="CDD" id="cd00732">
    <property type="entry name" value="CheW"/>
    <property type="match status" value="1"/>
</dbReference>
<comment type="subcellular location">
    <subcellularLocation>
        <location evidence="1">Cytoplasm</location>
    </subcellularLocation>
</comment>
<dbReference type="InterPro" id="IPR002545">
    <property type="entry name" value="CheW-lke_dom"/>
</dbReference>
<dbReference type="GO" id="GO:0005829">
    <property type="term" value="C:cytosol"/>
    <property type="evidence" value="ECO:0007669"/>
    <property type="project" value="TreeGrafter"/>
</dbReference>
<dbReference type="SUPFAM" id="SSF50341">
    <property type="entry name" value="CheW-like"/>
    <property type="match status" value="1"/>
</dbReference>
<evidence type="ECO:0000256" key="1">
    <source>
        <dbReference type="ARBA" id="ARBA00004496"/>
    </source>
</evidence>
<reference evidence="6 7" key="1">
    <citation type="journal article" date="2005" name="Nucleic Acids Res.">
        <title>Genomic blueprint of Hahella chejuensis, a marine microbe producing an algicidal agent.</title>
        <authorList>
            <person name="Jeong H."/>
            <person name="Yim J.H."/>
            <person name="Lee C."/>
            <person name="Choi S.-H."/>
            <person name="Park Y.K."/>
            <person name="Yoon S.H."/>
            <person name="Hur C.-G."/>
            <person name="Kang H.-Y."/>
            <person name="Kim D."/>
            <person name="Lee H.H."/>
            <person name="Park K.H."/>
            <person name="Park S.-H."/>
            <person name="Park H.-S."/>
            <person name="Lee H.K."/>
            <person name="Oh T.K."/>
            <person name="Kim J.F."/>
        </authorList>
    </citation>
    <scope>NUCLEOTIDE SEQUENCE [LARGE SCALE GENOMIC DNA]</scope>
    <source>
        <strain evidence="6 7">KCTC 2396</strain>
    </source>
</reference>
<keyword evidence="3" id="KW-0963">Cytoplasm</keyword>
<dbReference type="Proteomes" id="UP000000238">
    <property type="component" value="Chromosome"/>
</dbReference>
<dbReference type="AlphaFoldDB" id="Q2SFY1"/>
<dbReference type="STRING" id="349521.HCH_03706"/>